<dbReference type="EMBL" id="JAIFRP010000002">
    <property type="protein sequence ID" value="KAK2588950.1"/>
    <property type="molecule type" value="Genomic_DNA"/>
</dbReference>
<evidence type="ECO:0000313" key="2">
    <source>
        <dbReference type="Proteomes" id="UP001258017"/>
    </source>
</evidence>
<accession>A0AAD9VXC0</accession>
<evidence type="ECO:0000313" key="1">
    <source>
        <dbReference type="EMBL" id="KAK2588950.1"/>
    </source>
</evidence>
<dbReference type="AlphaFoldDB" id="A0AAD9VXC0"/>
<reference evidence="1" key="2">
    <citation type="journal article" date="2023" name="Commun. Biol.">
        <title>Intrasexual cuticular hydrocarbon dimorphism in a wasp sheds light on hydrocarbon biosynthesis genes in Hymenoptera.</title>
        <authorList>
            <person name="Moris V.C."/>
            <person name="Podsiadlowski L."/>
            <person name="Martin S."/>
            <person name="Oeyen J.P."/>
            <person name="Donath A."/>
            <person name="Petersen M."/>
            <person name="Wilbrandt J."/>
            <person name="Misof B."/>
            <person name="Liedtke D."/>
            <person name="Thamm M."/>
            <person name="Scheiner R."/>
            <person name="Schmitt T."/>
            <person name="Niehuis O."/>
        </authorList>
    </citation>
    <scope>NUCLEOTIDE SEQUENCE</scope>
    <source>
        <strain evidence="1">GBR_01_08_01A</strain>
    </source>
</reference>
<reference evidence="1" key="1">
    <citation type="submission" date="2021-08" db="EMBL/GenBank/DDBJ databases">
        <authorList>
            <person name="Misof B."/>
            <person name="Oliver O."/>
            <person name="Podsiadlowski L."/>
            <person name="Donath A."/>
            <person name="Peters R."/>
            <person name="Mayer C."/>
            <person name="Rust J."/>
            <person name="Gunkel S."/>
            <person name="Lesny P."/>
            <person name="Martin S."/>
            <person name="Oeyen J.P."/>
            <person name="Petersen M."/>
            <person name="Panagiotis P."/>
            <person name="Wilbrandt J."/>
            <person name="Tanja T."/>
        </authorList>
    </citation>
    <scope>NUCLEOTIDE SEQUENCE</scope>
    <source>
        <strain evidence="1">GBR_01_08_01A</strain>
        <tissue evidence="1">Thorax + abdomen</tissue>
    </source>
</reference>
<dbReference type="Proteomes" id="UP001258017">
    <property type="component" value="Unassembled WGS sequence"/>
</dbReference>
<organism evidence="1 2">
    <name type="scientific">Odynerus spinipes</name>
    <dbReference type="NCBI Taxonomy" id="1348599"/>
    <lineage>
        <taxon>Eukaryota</taxon>
        <taxon>Metazoa</taxon>
        <taxon>Ecdysozoa</taxon>
        <taxon>Arthropoda</taxon>
        <taxon>Hexapoda</taxon>
        <taxon>Insecta</taxon>
        <taxon>Pterygota</taxon>
        <taxon>Neoptera</taxon>
        <taxon>Endopterygota</taxon>
        <taxon>Hymenoptera</taxon>
        <taxon>Apocrita</taxon>
        <taxon>Aculeata</taxon>
        <taxon>Vespoidea</taxon>
        <taxon>Vespidae</taxon>
        <taxon>Eumeninae</taxon>
        <taxon>Odynerus</taxon>
    </lineage>
</organism>
<keyword evidence="2" id="KW-1185">Reference proteome</keyword>
<protein>
    <submittedName>
        <fullName evidence="1">Uncharacterized protein</fullName>
    </submittedName>
</protein>
<sequence>MLNSFFFDLPERFVGVAARNLSFLSPCKRKLSNSGRCSSFELLGAADAGNPEGAAFIQAETLCKFDKSAIPCLSARTTWDPVHRGENITAKPVNVTNGKIEELLRILLEAVKKIAENSKQRSDQIMKGLANERVKIVDRLESAKASSKMKRVD</sequence>
<comment type="caution">
    <text evidence="1">The sequence shown here is derived from an EMBL/GenBank/DDBJ whole genome shotgun (WGS) entry which is preliminary data.</text>
</comment>
<gene>
    <name evidence="1" type="ORF">KPH14_001805</name>
</gene>
<name>A0AAD9VXC0_9HYME</name>
<proteinExistence type="predicted"/>